<accession>A0A645D2P4</accession>
<dbReference type="Gene3D" id="3.30.300.20">
    <property type="match status" value="1"/>
</dbReference>
<keyword evidence="5" id="KW-0804">Transcription</keyword>
<dbReference type="SUPFAM" id="SSF54814">
    <property type="entry name" value="Prokaryotic type KH domain (KH-domain type II)"/>
    <property type="match status" value="1"/>
</dbReference>
<keyword evidence="2" id="KW-0963">Cytoplasm</keyword>
<dbReference type="EMBL" id="VSSQ01032239">
    <property type="protein sequence ID" value="MPM83445.1"/>
    <property type="molecule type" value="Genomic_DNA"/>
</dbReference>
<dbReference type="GO" id="GO:0006353">
    <property type="term" value="P:DNA-templated transcription termination"/>
    <property type="evidence" value="ECO:0007669"/>
    <property type="project" value="UniProtKB-KW"/>
</dbReference>
<dbReference type="InterPro" id="IPR009019">
    <property type="entry name" value="KH_sf_prok-type"/>
</dbReference>
<evidence type="ECO:0000313" key="8">
    <source>
        <dbReference type="EMBL" id="MPM83445.1"/>
    </source>
</evidence>
<feature type="domain" description="NusA-like second KH" evidence="7">
    <location>
        <begin position="3"/>
        <end position="47"/>
    </location>
</feature>
<dbReference type="InterPro" id="IPR015946">
    <property type="entry name" value="KH_dom-like_a/b"/>
</dbReference>
<feature type="region of interest" description="Disordered" evidence="6">
    <location>
        <begin position="45"/>
        <end position="72"/>
    </location>
</feature>
<dbReference type="AlphaFoldDB" id="A0A645D2P4"/>
<gene>
    <name evidence="8" type="primary">nusA_24</name>
    <name evidence="8" type="ORF">SDC9_130509</name>
</gene>
<name>A0A645D2P4_9ZZZZ</name>
<dbReference type="GO" id="GO:0003723">
    <property type="term" value="F:RNA binding"/>
    <property type="evidence" value="ECO:0007669"/>
    <property type="project" value="UniProtKB-KW"/>
</dbReference>
<comment type="caution">
    <text evidence="8">The sequence shown here is derived from an EMBL/GenBank/DDBJ whole genome shotgun (WGS) entry which is preliminary data.</text>
</comment>
<evidence type="ECO:0000256" key="3">
    <source>
        <dbReference type="ARBA" id="ARBA00022884"/>
    </source>
</evidence>
<dbReference type="InterPro" id="IPR030842">
    <property type="entry name" value="TF_NusA_bacterial"/>
</dbReference>
<keyword evidence="4" id="KW-0805">Transcription regulation</keyword>
<dbReference type="Pfam" id="PF26594">
    <property type="entry name" value="KH_NusA_2nd"/>
    <property type="match status" value="1"/>
</dbReference>
<feature type="compositionally biased region" description="Acidic residues" evidence="6">
    <location>
        <begin position="60"/>
        <end position="72"/>
    </location>
</feature>
<evidence type="ECO:0000256" key="5">
    <source>
        <dbReference type="ARBA" id="ARBA00023163"/>
    </source>
</evidence>
<keyword evidence="1" id="KW-0806">Transcription termination</keyword>
<keyword evidence="3" id="KW-0694">RNA-binding</keyword>
<evidence type="ECO:0000256" key="4">
    <source>
        <dbReference type="ARBA" id="ARBA00023015"/>
    </source>
</evidence>
<sequence length="72" mass="7617">MADEGKACRVLVPDDQLSLAIGKEGQNARLAARLTGYKIDIKPESFREEAAEESAPAGEEPAEDGLSADDAE</sequence>
<organism evidence="8">
    <name type="scientific">bioreactor metagenome</name>
    <dbReference type="NCBI Taxonomy" id="1076179"/>
    <lineage>
        <taxon>unclassified sequences</taxon>
        <taxon>metagenomes</taxon>
        <taxon>ecological metagenomes</taxon>
    </lineage>
</organism>
<evidence type="ECO:0000256" key="2">
    <source>
        <dbReference type="ARBA" id="ARBA00022490"/>
    </source>
</evidence>
<protein>
    <submittedName>
        <fullName evidence="8">Transcription termination/antitermination protein NusA</fullName>
    </submittedName>
</protein>
<evidence type="ECO:0000256" key="6">
    <source>
        <dbReference type="SAM" id="MobiDB-lite"/>
    </source>
</evidence>
<dbReference type="InterPro" id="IPR058582">
    <property type="entry name" value="KH_NusA_2nd"/>
</dbReference>
<proteinExistence type="predicted"/>
<dbReference type="GO" id="GO:0031564">
    <property type="term" value="P:transcription antitermination"/>
    <property type="evidence" value="ECO:0007669"/>
    <property type="project" value="InterPro"/>
</dbReference>
<dbReference type="CDD" id="cd22529">
    <property type="entry name" value="KH-II_NusA_rpt2"/>
    <property type="match status" value="1"/>
</dbReference>
<dbReference type="PANTHER" id="PTHR22648">
    <property type="entry name" value="TRANSCRIPTION TERMINATION FACTOR NUSA"/>
    <property type="match status" value="1"/>
</dbReference>
<dbReference type="PROSITE" id="PS50084">
    <property type="entry name" value="KH_TYPE_1"/>
    <property type="match status" value="1"/>
</dbReference>
<reference evidence="8" key="1">
    <citation type="submission" date="2019-08" db="EMBL/GenBank/DDBJ databases">
        <authorList>
            <person name="Kucharzyk K."/>
            <person name="Murdoch R.W."/>
            <person name="Higgins S."/>
            <person name="Loffler F."/>
        </authorList>
    </citation>
    <scope>NUCLEOTIDE SEQUENCE</scope>
</reference>
<dbReference type="PANTHER" id="PTHR22648:SF0">
    <property type="entry name" value="TRANSCRIPTION TERMINATION_ANTITERMINATION PROTEIN NUSA"/>
    <property type="match status" value="1"/>
</dbReference>
<evidence type="ECO:0000256" key="1">
    <source>
        <dbReference type="ARBA" id="ARBA00022472"/>
    </source>
</evidence>
<evidence type="ECO:0000259" key="7">
    <source>
        <dbReference type="Pfam" id="PF26594"/>
    </source>
</evidence>
<dbReference type="GO" id="GO:0005829">
    <property type="term" value="C:cytosol"/>
    <property type="evidence" value="ECO:0007669"/>
    <property type="project" value="TreeGrafter"/>
</dbReference>